<name>A0A150WMK1_BDEBC</name>
<keyword evidence="3" id="KW-0645">Protease</keyword>
<sequence length="687" mass="77483">MSKAQALHKLMLVVGLLFAILVAFQSHAAAPVLHTMHVDLSPGLKMIKGLDVVSFPPGSPRKLTFILHKDLRVNVLSKDDSLTIVNRATGKESYSEYGLQLGNSDNKVTLEFSGIIYDPVIDNESRGLISKEGVALFEETHWYPSFLGQQKTYDLSISLPADWRALTQGQLVSSAINKDKREQRFTSIYPQEDITLVAGAFHVYEINPPGAPKVEVYLKQADPTLAQSFLSLVPGYIAHYSQEIAAYPYSNFAVVENFWETGYGLPGFTLLGPTVIRLPFILNSSLPHEVLHNWWGNSVFVDYDKGNWSEGLTTYMADHWQQELNGQDATHRLKTLITYADFVGQNPANDFPVRQFRGRHNASSQAVGYGKTMMIFRMLELQFGKDLFKKALQDFYKENLFKKASFEDIQASFEKVTGQNLSAFFYQWLDRKGALELALGDVKVSALADNTFTTTFGLLQNQTLAYDFIVPLVWTLSSGEEVRQIARLTDKVQFFSFSSQVAPVRVAVDPHYDLFRKLYLEERPATLSSVLGSKDVHFYLNTKDAGSDAFVKKWSESIEGVKTSHDMVGSFNPIETGSLVLVGDRPEFREFMKEQLAGQKWAMSENGYQIFGESYLWNETSTVIIARRKHNPQQTIVWVRWHNGNDPAEWAGRLTHYGTFGVLIFKGRPNVLKTTWPVTSSPLIRAL</sequence>
<evidence type="ECO:0000313" key="4">
    <source>
        <dbReference type="Proteomes" id="UP000075320"/>
    </source>
</evidence>
<dbReference type="Proteomes" id="UP000075320">
    <property type="component" value="Unassembled WGS sequence"/>
</dbReference>
<dbReference type="SUPFAM" id="SSF55486">
    <property type="entry name" value="Metalloproteases ('zincins'), catalytic domain"/>
    <property type="match status" value="1"/>
</dbReference>
<dbReference type="Pfam" id="PF01433">
    <property type="entry name" value="Peptidase_M1"/>
    <property type="match status" value="1"/>
</dbReference>
<dbReference type="Gene3D" id="1.10.390.10">
    <property type="entry name" value="Neutral Protease Domain 2"/>
    <property type="match status" value="1"/>
</dbReference>
<keyword evidence="1" id="KW-0732">Signal</keyword>
<feature type="domain" description="Peptidase M1 membrane alanine aminopeptidase" evidence="2">
    <location>
        <begin position="287"/>
        <end position="428"/>
    </location>
</feature>
<accession>A0A150WMK1</accession>
<organism evidence="3 4">
    <name type="scientific">Bdellovibrio bacteriovorus</name>
    <dbReference type="NCBI Taxonomy" id="959"/>
    <lineage>
        <taxon>Bacteria</taxon>
        <taxon>Pseudomonadati</taxon>
        <taxon>Bdellovibrionota</taxon>
        <taxon>Bdellovibrionia</taxon>
        <taxon>Bdellovibrionales</taxon>
        <taxon>Pseudobdellovibrionaceae</taxon>
        <taxon>Bdellovibrio</taxon>
    </lineage>
</organism>
<evidence type="ECO:0000313" key="3">
    <source>
        <dbReference type="EMBL" id="KYG64943.1"/>
    </source>
</evidence>
<dbReference type="PANTHER" id="PTHR45726">
    <property type="entry name" value="LEUKOTRIENE A-4 HYDROLASE"/>
    <property type="match status" value="1"/>
</dbReference>
<feature type="signal peptide" evidence="1">
    <location>
        <begin position="1"/>
        <end position="28"/>
    </location>
</feature>
<dbReference type="AlphaFoldDB" id="A0A150WMK1"/>
<dbReference type="GO" id="GO:0008237">
    <property type="term" value="F:metallopeptidase activity"/>
    <property type="evidence" value="ECO:0007669"/>
    <property type="project" value="InterPro"/>
</dbReference>
<keyword evidence="3" id="KW-0378">Hydrolase</keyword>
<feature type="chain" id="PRO_5007572947" evidence="1">
    <location>
        <begin position="29"/>
        <end position="687"/>
    </location>
</feature>
<reference evidence="3 4" key="1">
    <citation type="submission" date="2016-03" db="EMBL/GenBank/DDBJ databases">
        <authorList>
            <person name="Ploux O."/>
        </authorList>
    </citation>
    <scope>NUCLEOTIDE SEQUENCE [LARGE SCALE GENOMIC DNA]</scope>
    <source>
        <strain evidence="3 4">R0</strain>
    </source>
</reference>
<keyword evidence="4" id="KW-1185">Reference proteome</keyword>
<comment type="caution">
    <text evidence="3">The sequence shown here is derived from an EMBL/GenBank/DDBJ whole genome shotgun (WGS) entry which is preliminary data.</text>
</comment>
<dbReference type="EMBL" id="LUKE01000002">
    <property type="protein sequence ID" value="KYG64943.1"/>
    <property type="molecule type" value="Genomic_DNA"/>
</dbReference>
<dbReference type="InterPro" id="IPR034015">
    <property type="entry name" value="M1_LTA4H"/>
</dbReference>
<evidence type="ECO:0000256" key="1">
    <source>
        <dbReference type="SAM" id="SignalP"/>
    </source>
</evidence>
<dbReference type="PANTHER" id="PTHR45726:SF3">
    <property type="entry name" value="LEUKOTRIENE A-4 HYDROLASE"/>
    <property type="match status" value="1"/>
</dbReference>
<dbReference type="RefSeq" id="WP_061835454.1">
    <property type="nucleotide sequence ID" value="NZ_LUKE01000002.1"/>
</dbReference>
<dbReference type="GO" id="GO:0004177">
    <property type="term" value="F:aminopeptidase activity"/>
    <property type="evidence" value="ECO:0007669"/>
    <property type="project" value="UniProtKB-KW"/>
</dbReference>
<dbReference type="InterPro" id="IPR014782">
    <property type="entry name" value="Peptidase_M1_dom"/>
</dbReference>
<keyword evidence="3" id="KW-0031">Aminopeptidase</keyword>
<dbReference type="GO" id="GO:0008270">
    <property type="term" value="F:zinc ion binding"/>
    <property type="evidence" value="ECO:0007669"/>
    <property type="project" value="InterPro"/>
</dbReference>
<dbReference type="OrthoDB" id="9762302at2"/>
<proteinExistence type="predicted"/>
<gene>
    <name evidence="3" type="ORF">AZI86_12150</name>
</gene>
<dbReference type="InterPro" id="IPR027268">
    <property type="entry name" value="Peptidase_M4/M1_CTD_sf"/>
</dbReference>
<protein>
    <submittedName>
        <fullName evidence="3">Aminopeptidase</fullName>
    </submittedName>
</protein>
<evidence type="ECO:0000259" key="2">
    <source>
        <dbReference type="Pfam" id="PF01433"/>
    </source>
</evidence>